<accession>A0A0M0K6L2</accession>
<evidence type="ECO:0000313" key="3">
    <source>
        <dbReference type="Proteomes" id="UP000037460"/>
    </source>
</evidence>
<keyword evidence="3" id="KW-1185">Reference proteome</keyword>
<gene>
    <name evidence="2" type="ORF">Ctob_009936</name>
</gene>
<dbReference type="AlphaFoldDB" id="A0A0M0K6L2"/>
<sequence length="907" mass="98549">MESAYSKPARGPMQGLGVRIQLYQAHSALGRVISQRERYLDWATSLLEHVLPELLKPIELRRRLAAGTATAEEQAEIERIEGAEAAAGGETAARTLAARREELQQVLATLGVLTLHVAEQIEAWRHVLGDPELVPTWFEVPYPLKARRDVHALLAAELLDALPRALALALRGAPGVKRVEGVCTALASIVEARRPLLPHQGDARQASAADLAKALRVCSHALPVSCRLPMAVLILTPAELLPMLAVLGRAADETEARRRASTREETLAAARDREIEAAGGVGAYAMQRLREGRAGETVKLDDAQGHADPHADQTVAPNAMLGRELRVELESLTTALRACQVLQRERALHAATRPRRWQAASAAAGAQADDAFAVWLSEIGLTKHVRRTDRGVEIPFEHPPPPPLPTTDRDEPTLSASAAQCATFASAVVQLPAPTLLRALYASEASLQLMATEEDEAAYKAEQETTGTESADFAGVADSGRSVHCFSSALAVLGSSAADGLAPGMALGHRSKRIELSQAIDLTRHQADNIEGYLRRRTMVGLRAVPPPPRALERSCGRAFAGVHVLMNGAACFIQSHVRCWLALGCRLYVDPECAPSRALPDGYYEALRTSLDEIDEIRRIEAAEKAFVSAGTSAAALASAAREPAAVEPTAQVDTARVGRVEDRQLTAVEQGEVEAARRATMAALRPTAHRILLFWQAKRNPRHLVRNDDTFLSPLILARRHKAAIKLQCAFRRYQAIRWKTQAIAARRVQRVWRSGVLRARLLETARLALGAAGRLADAMAMLREELNVLEARCQPKEETMPAGLRAITLIRGRVLDGLRPRVHDLVAVEVTARRPHPLTRDDVRAILARATVGLFGDVADEAERTKQASPDARSPSSSKNSPKRRRNFSRSMALGTDSALAPER</sequence>
<dbReference type="EMBL" id="JWZX01001349">
    <property type="protein sequence ID" value="KOO34023.1"/>
    <property type="molecule type" value="Genomic_DNA"/>
</dbReference>
<comment type="caution">
    <text evidence="2">The sequence shown here is derived from an EMBL/GenBank/DDBJ whole genome shotgun (WGS) entry which is preliminary data.</text>
</comment>
<feature type="region of interest" description="Disordered" evidence="1">
    <location>
        <begin position="864"/>
        <end position="907"/>
    </location>
</feature>
<evidence type="ECO:0000256" key="1">
    <source>
        <dbReference type="SAM" id="MobiDB-lite"/>
    </source>
</evidence>
<protein>
    <submittedName>
        <fullName evidence="2">Uncharacterized protein</fullName>
    </submittedName>
</protein>
<dbReference type="Proteomes" id="UP000037460">
    <property type="component" value="Unassembled WGS sequence"/>
</dbReference>
<evidence type="ECO:0000313" key="2">
    <source>
        <dbReference type="EMBL" id="KOO34023.1"/>
    </source>
</evidence>
<name>A0A0M0K6L2_9EUKA</name>
<feature type="region of interest" description="Disordered" evidence="1">
    <location>
        <begin position="392"/>
        <end position="415"/>
    </location>
</feature>
<organism evidence="2 3">
    <name type="scientific">Chrysochromulina tobinii</name>
    <dbReference type="NCBI Taxonomy" id="1460289"/>
    <lineage>
        <taxon>Eukaryota</taxon>
        <taxon>Haptista</taxon>
        <taxon>Haptophyta</taxon>
        <taxon>Prymnesiophyceae</taxon>
        <taxon>Prymnesiales</taxon>
        <taxon>Chrysochromulinaceae</taxon>
        <taxon>Chrysochromulina</taxon>
    </lineage>
</organism>
<reference evidence="3" key="1">
    <citation type="journal article" date="2015" name="PLoS Genet.">
        <title>Genome Sequence and Transcriptome Analyses of Chrysochromulina tobin: Metabolic Tools for Enhanced Algal Fitness in the Prominent Order Prymnesiales (Haptophyceae).</title>
        <authorList>
            <person name="Hovde B.T."/>
            <person name="Deodato C.R."/>
            <person name="Hunsperger H.M."/>
            <person name="Ryken S.A."/>
            <person name="Yost W."/>
            <person name="Jha R.K."/>
            <person name="Patterson J."/>
            <person name="Monnat R.J. Jr."/>
            <person name="Barlow S.B."/>
            <person name="Starkenburg S.R."/>
            <person name="Cattolico R.A."/>
        </authorList>
    </citation>
    <scope>NUCLEOTIDE SEQUENCE</scope>
    <source>
        <strain evidence="3">CCMP291</strain>
    </source>
</reference>
<proteinExistence type="predicted"/>